<dbReference type="GeneID" id="102806635"/>
<gene>
    <name evidence="5" type="primary">LOC102806635</name>
</gene>
<dbReference type="Pfam" id="PF04603">
    <property type="entry name" value="Mog1"/>
    <property type="match status" value="1"/>
</dbReference>
<evidence type="ECO:0000256" key="1">
    <source>
        <dbReference type="ARBA" id="ARBA00010307"/>
    </source>
</evidence>
<evidence type="ECO:0000313" key="5">
    <source>
        <dbReference type="RefSeq" id="XP_006819515.1"/>
    </source>
</evidence>
<evidence type="ECO:0000256" key="2">
    <source>
        <dbReference type="ARBA" id="ARBA00022448"/>
    </source>
</evidence>
<protein>
    <submittedName>
        <fullName evidence="5">Ran guanine nucleotide release factor-like</fullName>
    </submittedName>
</protein>
<keyword evidence="2" id="KW-0813">Transport</keyword>
<evidence type="ECO:0000256" key="3">
    <source>
        <dbReference type="ARBA" id="ARBA00022927"/>
    </source>
</evidence>
<dbReference type="SUPFAM" id="SSF55724">
    <property type="entry name" value="Mog1p/PsbP-like"/>
    <property type="match status" value="1"/>
</dbReference>
<evidence type="ECO:0000313" key="4">
    <source>
        <dbReference type="Proteomes" id="UP000694865"/>
    </source>
</evidence>
<sequence>MSGSIDRQLFGGALTVVLLNGAVDISELREIPDNQEVFAHPSTDQSMIIEILEYQQIEDKNAVSFHFHDIAESNDSSCSEVQITEEIPLQQISVKDCCSAWLLSGKQCIAKFNEQAKNTVNVHMALFRLPQFSTDILMSFNDPEYISASSSSHIPAEEYNKSQPWTLQQFKQSITTLKVLDTSIFG</sequence>
<dbReference type="PANTHER" id="PTHR15837">
    <property type="entry name" value="RAN GUANINE NUCLEOTIDE RELEASE FACTOR"/>
    <property type="match status" value="1"/>
</dbReference>
<proteinExistence type="inferred from homology"/>
<keyword evidence="3" id="KW-0653">Protein transport</keyword>
<keyword evidence="4" id="KW-1185">Reference proteome</keyword>
<organism evidence="4 5">
    <name type="scientific">Saccoglossus kowalevskii</name>
    <name type="common">Acorn worm</name>
    <dbReference type="NCBI Taxonomy" id="10224"/>
    <lineage>
        <taxon>Eukaryota</taxon>
        <taxon>Metazoa</taxon>
        <taxon>Hemichordata</taxon>
        <taxon>Enteropneusta</taxon>
        <taxon>Harrimaniidae</taxon>
        <taxon>Saccoglossus</taxon>
    </lineage>
</organism>
<name>A0ABM0MHM4_SACKO</name>
<reference evidence="5" key="1">
    <citation type="submission" date="2025-08" db="UniProtKB">
        <authorList>
            <consortium name="RefSeq"/>
        </authorList>
    </citation>
    <scope>IDENTIFICATION</scope>
    <source>
        <tissue evidence="5">Testes</tissue>
    </source>
</reference>
<accession>A0ABM0MHM4</accession>
<comment type="similarity">
    <text evidence="1">Belongs to the MOG1 family.</text>
</comment>
<dbReference type="PANTHER" id="PTHR15837:SF0">
    <property type="entry name" value="RAN GUANINE NUCLEOTIDE RELEASE FACTOR"/>
    <property type="match status" value="1"/>
</dbReference>
<dbReference type="InterPro" id="IPR007681">
    <property type="entry name" value="Mog1"/>
</dbReference>
<dbReference type="RefSeq" id="XP_006819515.1">
    <property type="nucleotide sequence ID" value="XM_006819452.1"/>
</dbReference>
<dbReference type="Proteomes" id="UP000694865">
    <property type="component" value="Unplaced"/>
</dbReference>
<dbReference type="InterPro" id="IPR016123">
    <property type="entry name" value="Mog1/PsbP_a/b/a-sand"/>
</dbReference>
<dbReference type="Gene3D" id="3.40.1000.10">
    <property type="entry name" value="Mog1/PsbP, alpha/beta/alpha sandwich"/>
    <property type="match status" value="1"/>
</dbReference>